<dbReference type="EMBL" id="CAJJDO010000080">
    <property type="protein sequence ID" value="CAD8183374.1"/>
    <property type="molecule type" value="Genomic_DNA"/>
</dbReference>
<sequence length="264" mass="30942">MNKEQDNQELLIGKDWEGKQILIHDMDHHKAEHIDIQAVLNDTLDKLDNIEKIEIFMTFLNFTTKALSLYLVLNYYDTVFKFDSLLLFSYLLYALLELVAFGASFAVVLSARIISAVLGVNVFYLDSFIYIPILYSVFKFCFVVTFLVQSITVVIFSKLILMVGEKVSSLSKYIDTNRIFKILAPENWQKSYQFTRNLLYQVLNIFEELNPEYKEYIQRGYKYQKQMIELKEDIQWAKDLNKTSIIENDDVQDNPSLNQQSLVI</sequence>
<comment type="caution">
    <text evidence="2">The sequence shown here is derived from an EMBL/GenBank/DDBJ whole genome shotgun (WGS) entry which is preliminary data.</text>
</comment>
<keyword evidence="1" id="KW-0472">Membrane</keyword>
<gene>
    <name evidence="2" type="ORF">PPENT_87.1.T0800223</name>
</gene>
<feature type="transmembrane region" description="Helical" evidence="1">
    <location>
        <begin position="113"/>
        <end position="131"/>
    </location>
</feature>
<dbReference type="AlphaFoldDB" id="A0A8S1W054"/>
<protein>
    <recommendedName>
        <fullName evidence="4">Transmembrane protein</fullName>
    </recommendedName>
</protein>
<feature type="transmembrane region" description="Helical" evidence="1">
    <location>
        <begin position="55"/>
        <end position="73"/>
    </location>
</feature>
<reference evidence="2" key="1">
    <citation type="submission" date="2021-01" db="EMBL/GenBank/DDBJ databases">
        <authorList>
            <consortium name="Genoscope - CEA"/>
            <person name="William W."/>
        </authorList>
    </citation>
    <scope>NUCLEOTIDE SEQUENCE</scope>
</reference>
<keyword evidence="1" id="KW-1133">Transmembrane helix</keyword>
<evidence type="ECO:0000313" key="2">
    <source>
        <dbReference type="EMBL" id="CAD8183374.1"/>
    </source>
</evidence>
<evidence type="ECO:0008006" key="4">
    <source>
        <dbReference type="Google" id="ProtNLM"/>
    </source>
</evidence>
<evidence type="ECO:0000256" key="1">
    <source>
        <dbReference type="SAM" id="Phobius"/>
    </source>
</evidence>
<proteinExistence type="predicted"/>
<accession>A0A8S1W054</accession>
<keyword evidence="1" id="KW-0812">Transmembrane</keyword>
<keyword evidence="3" id="KW-1185">Reference proteome</keyword>
<evidence type="ECO:0000313" key="3">
    <source>
        <dbReference type="Proteomes" id="UP000689195"/>
    </source>
</evidence>
<name>A0A8S1W054_9CILI</name>
<organism evidence="2 3">
    <name type="scientific">Paramecium pentaurelia</name>
    <dbReference type="NCBI Taxonomy" id="43138"/>
    <lineage>
        <taxon>Eukaryota</taxon>
        <taxon>Sar</taxon>
        <taxon>Alveolata</taxon>
        <taxon>Ciliophora</taxon>
        <taxon>Intramacronucleata</taxon>
        <taxon>Oligohymenophorea</taxon>
        <taxon>Peniculida</taxon>
        <taxon>Parameciidae</taxon>
        <taxon>Paramecium</taxon>
    </lineage>
</organism>
<feature type="transmembrane region" description="Helical" evidence="1">
    <location>
        <begin position="85"/>
        <end position="106"/>
    </location>
</feature>
<feature type="transmembrane region" description="Helical" evidence="1">
    <location>
        <begin position="137"/>
        <end position="161"/>
    </location>
</feature>
<dbReference type="Proteomes" id="UP000689195">
    <property type="component" value="Unassembled WGS sequence"/>
</dbReference>